<proteinExistence type="predicted"/>
<dbReference type="EMBL" id="BAABFT010000001">
    <property type="protein sequence ID" value="GAA4311693.1"/>
    <property type="molecule type" value="Genomic_DNA"/>
</dbReference>
<dbReference type="Proteomes" id="UP001500582">
    <property type="component" value="Unassembled WGS sequence"/>
</dbReference>
<organism evidence="2 3">
    <name type="scientific">Mucilaginibacter gynuensis</name>
    <dbReference type="NCBI Taxonomy" id="1302236"/>
    <lineage>
        <taxon>Bacteria</taxon>
        <taxon>Pseudomonadati</taxon>
        <taxon>Bacteroidota</taxon>
        <taxon>Sphingobacteriia</taxon>
        <taxon>Sphingobacteriales</taxon>
        <taxon>Sphingobacteriaceae</taxon>
        <taxon>Mucilaginibacter</taxon>
    </lineage>
</organism>
<feature type="transmembrane region" description="Helical" evidence="1">
    <location>
        <begin position="48"/>
        <end position="68"/>
    </location>
</feature>
<keyword evidence="1" id="KW-0472">Membrane</keyword>
<name>A0ABP8FVA0_9SPHI</name>
<sequence length="118" mass="13300">MGEGNLHSFMACFYYFGPLFFVVALLTQWLIVVPLFNGFDTVTAKLLGITDLLTACLFAAATFAYAIWDSIDGLDSYISLFSKLTMIQLTYWAMNLSVMFLLATRLKKAEENTIQKEV</sequence>
<protein>
    <submittedName>
        <fullName evidence="2">Uncharacterized protein</fullName>
    </submittedName>
</protein>
<evidence type="ECO:0000313" key="3">
    <source>
        <dbReference type="Proteomes" id="UP001500582"/>
    </source>
</evidence>
<accession>A0ABP8FVA0</accession>
<gene>
    <name evidence="2" type="ORF">GCM10023149_06790</name>
</gene>
<keyword evidence="3" id="KW-1185">Reference proteome</keyword>
<comment type="caution">
    <text evidence="2">The sequence shown here is derived from an EMBL/GenBank/DDBJ whole genome shotgun (WGS) entry which is preliminary data.</text>
</comment>
<keyword evidence="1" id="KW-1133">Transmembrane helix</keyword>
<evidence type="ECO:0000256" key="1">
    <source>
        <dbReference type="SAM" id="Phobius"/>
    </source>
</evidence>
<evidence type="ECO:0000313" key="2">
    <source>
        <dbReference type="EMBL" id="GAA4311693.1"/>
    </source>
</evidence>
<keyword evidence="1" id="KW-0812">Transmembrane</keyword>
<feature type="transmembrane region" description="Helical" evidence="1">
    <location>
        <begin position="80"/>
        <end position="103"/>
    </location>
</feature>
<reference evidence="3" key="1">
    <citation type="journal article" date="2019" name="Int. J. Syst. Evol. Microbiol.">
        <title>The Global Catalogue of Microorganisms (GCM) 10K type strain sequencing project: providing services to taxonomists for standard genome sequencing and annotation.</title>
        <authorList>
            <consortium name="The Broad Institute Genomics Platform"/>
            <consortium name="The Broad Institute Genome Sequencing Center for Infectious Disease"/>
            <person name="Wu L."/>
            <person name="Ma J."/>
        </authorList>
    </citation>
    <scope>NUCLEOTIDE SEQUENCE [LARGE SCALE GENOMIC DNA]</scope>
    <source>
        <strain evidence="3">JCM 17705</strain>
    </source>
</reference>
<feature type="transmembrane region" description="Helical" evidence="1">
    <location>
        <begin position="13"/>
        <end position="36"/>
    </location>
</feature>